<evidence type="ECO:0000256" key="1">
    <source>
        <dbReference type="ARBA" id="ARBA00005613"/>
    </source>
</evidence>
<evidence type="ECO:0000256" key="3">
    <source>
        <dbReference type="ARBA" id="ARBA00022833"/>
    </source>
</evidence>
<dbReference type="Proteomes" id="UP000766486">
    <property type="component" value="Unassembled WGS sequence"/>
</dbReference>
<organism evidence="6 7">
    <name type="scientific">Bionectria ochroleuca</name>
    <name type="common">Gliocladium roseum</name>
    <dbReference type="NCBI Taxonomy" id="29856"/>
    <lineage>
        <taxon>Eukaryota</taxon>
        <taxon>Fungi</taxon>
        <taxon>Dikarya</taxon>
        <taxon>Ascomycota</taxon>
        <taxon>Pezizomycotina</taxon>
        <taxon>Sordariomycetes</taxon>
        <taxon>Hypocreomycetidae</taxon>
        <taxon>Hypocreales</taxon>
        <taxon>Bionectriaceae</taxon>
        <taxon>Clonostachys</taxon>
    </lineage>
</organism>
<dbReference type="InterPro" id="IPR034751">
    <property type="entry name" value="Yippee"/>
</dbReference>
<evidence type="ECO:0000313" key="7">
    <source>
        <dbReference type="Proteomes" id="UP000766486"/>
    </source>
</evidence>
<evidence type="ECO:0000256" key="2">
    <source>
        <dbReference type="ARBA" id="ARBA00022723"/>
    </source>
</evidence>
<dbReference type="InterPro" id="IPR039058">
    <property type="entry name" value="Yippee_fam"/>
</dbReference>
<dbReference type="EMBL" id="CABFNS010000354">
    <property type="protein sequence ID" value="VUC21217.1"/>
    <property type="molecule type" value="Genomic_DNA"/>
</dbReference>
<comment type="caution">
    <text evidence="6">The sequence shown here is derived from an EMBL/GenBank/DDBJ whole genome shotgun (WGS) entry which is preliminary data.</text>
</comment>
<evidence type="ECO:0000313" key="6">
    <source>
        <dbReference type="EMBL" id="VUC21217.1"/>
    </source>
</evidence>
<sequence>MQIQVPPVVDQQTKVYDCKTCENPLALESSRIARHNKYNGREGPAFLFKETTSNISTSDPFPMEMTTGRHTVRNISCAKCDALVGWLYLQAPTHSEQYKMGKYMLEKELLVEGQSEANSPV</sequence>
<keyword evidence="7" id="KW-1185">Reference proteome</keyword>
<dbReference type="PROSITE" id="PS51792">
    <property type="entry name" value="YIPPEE"/>
    <property type="match status" value="1"/>
</dbReference>
<name>A0ABY6TRH4_BIOOC</name>
<dbReference type="PANTHER" id="PTHR13848">
    <property type="entry name" value="PROTEIN YIPPEE-LIKE CG15309-RELATED"/>
    <property type="match status" value="1"/>
</dbReference>
<dbReference type="InterPro" id="IPR004910">
    <property type="entry name" value="Yippee/Mis18/Cereblon"/>
</dbReference>
<gene>
    <name evidence="6" type="ORF">CLO192961_LOCUS44121</name>
</gene>
<keyword evidence="3" id="KW-0862">Zinc</keyword>
<evidence type="ECO:0000256" key="4">
    <source>
        <dbReference type="RuleBase" id="RU110713"/>
    </source>
</evidence>
<evidence type="ECO:0000259" key="5">
    <source>
        <dbReference type="PROSITE" id="PS51792"/>
    </source>
</evidence>
<protein>
    <recommendedName>
        <fullName evidence="4">Protein yippee-like</fullName>
    </recommendedName>
</protein>
<feature type="domain" description="Yippee" evidence="5">
    <location>
        <begin position="14"/>
        <end position="114"/>
    </location>
</feature>
<comment type="similarity">
    <text evidence="1 4">Belongs to the yippee family.</text>
</comment>
<dbReference type="Pfam" id="PF03226">
    <property type="entry name" value="Yippee-Mis18"/>
    <property type="match status" value="1"/>
</dbReference>
<proteinExistence type="inferred from homology"/>
<keyword evidence="2" id="KW-0479">Metal-binding</keyword>
<reference evidence="6 7" key="1">
    <citation type="submission" date="2019-06" db="EMBL/GenBank/DDBJ databases">
        <authorList>
            <person name="Broberg M."/>
        </authorList>
    </citation>
    <scope>NUCLEOTIDE SEQUENCE [LARGE SCALE GENOMIC DNA]</scope>
</reference>
<accession>A0ABY6TRH4</accession>